<evidence type="ECO:0000313" key="2">
    <source>
        <dbReference type="EMBL" id="KAF7721140.1"/>
    </source>
</evidence>
<name>A0A8H7ELC9_9FUNG</name>
<gene>
    <name evidence="2" type="ORF">EC973_005363</name>
</gene>
<feature type="compositionally biased region" description="Acidic residues" evidence="1">
    <location>
        <begin position="66"/>
        <end position="83"/>
    </location>
</feature>
<protein>
    <submittedName>
        <fullName evidence="2">Uncharacterized protein</fullName>
    </submittedName>
</protein>
<dbReference type="OrthoDB" id="2259008at2759"/>
<keyword evidence="3" id="KW-1185">Reference proteome</keyword>
<organism evidence="2 3">
    <name type="scientific">Apophysomyces ossiformis</name>
    <dbReference type="NCBI Taxonomy" id="679940"/>
    <lineage>
        <taxon>Eukaryota</taxon>
        <taxon>Fungi</taxon>
        <taxon>Fungi incertae sedis</taxon>
        <taxon>Mucoromycota</taxon>
        <taxon>Mucoromycotina</taxon>
        <taxon>Mucoromycetes</taxon>
        <taxon>Mucorales</taxon>
        <taxon>Mucorineae</taxon>
        <taxon>Mucoraceae</taxon>
        <taxon>Apophysomyces</taxon>
    </lineage>
</organism>
<feature type="region of interest" description="Disordered" evidence="1">
    <location>
        <begin position="57"/>
        <end position="112"/>
    </location>
</feature>
<evidence type="ECO:0000313" key="3">
    <source>
        <dbReference type="Proteomes" id="UP000605846"/>
    </source>
</evidence>
<sequence>MFKRYYGATMNTTFSDGESTLGQSAPATPPHTTISPNDDDEGLYLLWTHQLLREHGLRPASCRPDDNDDDEEGNGEYDDDDDSSITNLSMDGDQLQHPFIHASSSSSSSSKRKLAIRPNSSAGFFSIFFSCFSC</sequence>
<comment type="caution">
    <text evidence="2">The sequence shown here is derived from an EMBL/GenBank/DDBJ whole genome shotgun (WGS) entry which is preliminary data.</text>
</comment>
<proteinExistence type="predicted"/>
<dbReference type="AlphaFoldDB" id="A0A8H7ELC9"/>
<dbReference type="EMBL" id="JABAYA010000301">
    <property type="protein sequence ID" value="KAF7721140.1"/>
    <property type="molecule type" value="Genomic_DNA"/>
</dbReference>
<accession>A0A8H7ELC9</accession>
<feature type="region of interest" description="Disordered" evidence="1">
    <location>
        <begin position="13"/>
        <end position="39"/>
    </location>
</feature>
<reference evidence="2" key="1">
    <citation type="submission" date="2020-01" db="EMBL/GenBank/DDBJ databases">
        <title>Genome Sequencing of Three Apophysomyces-Like Fungal Strains Confirms a Novel Fungal Genus in the Mucoromycota with divergent Burkholderia-like Endosymbiotic Bacteria.</title>
        <authorList>
            <person name="Stajich J.E."/>
            <person name="Macias A.M."/>
            <person name="Carter-House D."/>
            <person name="Lovett B."/>
            <person name="Kasson L.R."/>
            <person name="Berry K."/>
            <person name="Grigoriev I."/>
            <person name="Chang Y."/>
            <person name="Spatafora J."/>
            <person name="Kasson M.T."/>
        </authorList>
    </citation>
    <scope>NUCLEOTIDE SEQUENCE</scope>
    <source>
        <strain evidence="2">NRRL A-21654</strain>
    </source>
</reference>
<dbReference type="Proteomes" id="UP000605846">
    <property type="component" value="Unassembled WGS sequence"/>
</dbReference>
<evidence type="ECO:0000256" key="1">
    <source>
        <dbReference type="SAM" id="MobiDB-lite"/>
    </source>
</evidence>
<feature type="compositionally biased region" description="Polar residues" evidence="1">
    <location>
        <begin position="13"/>
        <end position="36"/>
    </location>
</feature>